<dbReference type="RefSeq" id="WP_163732887.1">
    <property type="nucleotide sequence ID" value="NZ_JAAGOA010000002.1"/>
</dbReference>
<evidence type="ECO:0000313" key="2">
    <source>
        <dbReference type="Proteomes" id="UP000475214"/>
    </source>
</evidence>
<dbReference type="AlphaFoldDB" id="A0A6L9S490"/>
<organism evidence="1 2">
    <name type="scientific">Phytoactinopolyspora halotolerans</name>
    <dbReference type="NCBI Taxonomy" id="1981512"/>
    <lineage>
        <taxon>Bacteria</taxon>
        <taxon>Bacillati</taxon>
        <taxon>Actinomycetota</taxon>
        <taxon>Actinomycetes</taxon>
        <taxon>Jiangellales</taxon>
        <taxon>Jiangellaceae</taxon>
        <taxon>Phytoactinopolyspora</taxon>
    </lineage>
</organism>
<keyword evidence="2" id="KW-1185">Reference proteome</keyword>
<gene>
    <name evidence="1" type="ORF">G1H10_03870</name>
</gene>
<sequence>MERTRKFAASPVRPANATWTQIKDLLAESLERSAAVPDSTVATALGPLDGLVPSLIASGYLATEPLVVVAGDLRLNLYAVRGDAAFDVEENLGPVPGAASSSANWRMYVPSPVHLRDTVAEACTGQDHLISGKPPAATEAADSGSASRIYAIDPAALRQI</sequence>
<comment type="caution">
    <text evidence="1">The sequence shown here is derived from an EMBL/GenBank/DDBJ whole genome shotgun (WGS) entry which is preliminary data.</text>
</comment>
<reference evidence="1 2" key="1">
    <citation type="submission" date="2020-02" db="EMBL/GenBank/DDBJ databases">
        <authorList>
            <person name="Li X.-J."/>
            <person name="Han X.-M."/>
        </authorList>
    </citation>
    <scope>NUCLEOTIDE SEQUENCE [LARGE SCALE GENOMIC DNA]</scope>
    <source>
        <strain evidence="1 2">CCTCC AB 2017055</strain>
    </source>
</reference>
<name>A0A6L9S490_9ACTN</name>
<dbReference type="Proteomes" id="UP000475214">
    <property type="component" value="Unassembled WGS sequence"/>
</dbReference>
<evidence type="ECO:0000313" key="1">
    <source>
        <dbReference type="EMBL" id="NED99297.1"/>
    </source>
</evidence>
<protein>
    <submittedName>
        <fullName evidence="1">Uncharacterized protein</fullName>
    </submittedName>
</protein>
<dbReference type="EMBL" id="JAAGOA010000002">
    <property type="protein sequence ID" value="NED99297.1"/>
    <property type="molecule type" value="Genomic_DNA"/>
</dbReference>
<accession>A0A6L9S490</accession>
<proteinExistence type="predicted"/>